<evidence type="ECO:0000259" key="5">
    <source>
        <dbReference type="Pfam" id="PF01485"/>
    </source>
</evidence>
<proteinExistence type="predicted"/>
<dbReference type="InterPro" id="IPR002867">
    <property type="entry name" value="IBR_dom"/>
</dbReference>
<organism evidence="6 7">
    <name type="scientific">Staphylotrichum tortipilum</name>
    <dbReference type="NCBI Taxonomy" id="2831512"/>
    <lineage>
        <taxon>Eukaryota</taxon>
        <taxon>Fungi</taxon>
        <taxon>Dikarya</taxon>
        <taxon>Ascomycota</taxon>
        <taxon>Pezizomycotina</taxon>
        <taxon>Sordariomycetes</taxon>
        <taxon>Sordariomycetidae</taxon>
        <taxon>Sordariales</taxon>
        <taxon>Chaetomiaceae</taxon>
        <taxon>Staphylotrichum</taxon>
    </lineage>
</organism>
<dbReference type="SUPFAM" id="SSF57850">
    <property type="entry name" value="RING/U-box"/>
    <property type="match status" value="1"/>
</dbReference>
<comment type="caution">
    <text evidence="6">The sequence shown here is derived from an EMBL/GenBank/DDBJ whole genome shotgun (WGS) entry which is preliminary data.</text>
</comment>
<reference evidence="6" key="1">
    <citation type="journal article" date="2023" name="Mol. Phylogenet. Evol.">
        <title>Genome-scale phylogeny and comparative genomics of the fungal order Sordariales.</title>
        <authorList>
            <person name="Hensen N."/>
            <person name="Bonometti L."/>
            <person name="Westerberg I."/>
            <person name="Brannstrom I.O."/>
            <person name="Guillou S."/>
            <person name="Cros-Aarteil S."/>
            <person name="Calhoun S."/>
            <person name="Haridas S."/>
            <person name="Kuo A."/>
            <person name="Mondo S."/>
            <person name="Pangilinan J."/>
            <person name="Riley R."/>
            <person name="LaButti K."/>
            <person name="Andreopoulos B."/>
            <person name="Lipzen A."/>
            <person name="Chen C."/>
            <person name="Yan M."/>
            <person name="Daum C."/>
            <person name="Ng V."/>
            <person name="Clum A."/>
            <person name="Steindorff A."/>
            <person name="Ohm R.A."/>
            <person name="Martin F."/>
            <person name="Silar P."/>
            <person name="Natvig D.O."/>
            <person name="Lalanne C."/>
            <person name="Gautier V."/>
            <person name="Ament-Velasquez S.L."/>
            <person name="Kruys A."/>
            <person name="Hutchinson M.I."/>
            <person name="Powell A.J."/>
            <person name="Barry K."/>
            <person name="Miller A.N."/>
            <person name="Grigoriev I.V."/>
            <person name="Debuchy R."/>
            <person name="Gladieux P."/>
            <person name="Hiltunen Thoren M."/>
            <person name="Johannesson H."/>
        </authorList>
    </citation>
    <scope>NUCLEOTIDE SEQUENCE</scope>
    <source>
        <strain evidence="6">CBS 103.79</strain>
    </source>
</reference>
<keyword evidence="4" id="KW-0862">Zinc</keyword>
<dbReference type="Proteomes" id="UP001303889">
    <property type="component" value="Unassembled WGS sequence"/>
</dbReference>
<evidence type="ECO:0000256" key="2">
    <source>
        <dbReference type="ARBA" id="ARBA00022771"/>
    </source>
</evidence>
<reference evidence="6" key="2">
    <citation type="submission" date="2023-05" db="EMBL/GenBank/DDBJ databases">
        <authorList>
            <consortium name="Lawrence Berkeley National Laboratory"/>
            <person name="Steindorff A."/>
            <person name="Hensen N."/>
            <person name="Bonometti L."/>
            <person name="Westerberg I."/>
            <person name="Brannstrom I.O."/>
            <person name="Guillou S."/>
            <person name="Cros-Aarteil S."/>
            <person name="Calhoun S."/>
            <person name="Haridas S."/>
            <person name="Kuo A."/>
            <person name="Mondo S."/>
            <person name="Pangilinan J."/>
            <person name="Riley R."/>
            <person name="Labutti K."/>
            <person name="Andreopoulos B."/>
            <person name="Lipzen A."/>
            <person name="Chen C."/>
            <person name="Yanf M."/>
            <person name="Daum C."/>
            <person name="Ng V."/>
            <person name="Clum A."/>
            <person name="Ohm R."/>
            <person name="Martin F."/>
            <person name="Silar P."/>
            <person name="Natvig D."/>
            <person name="Lalanne C."/>
            <person name="Gautier V."/>
            <person name="Ament-Velasquez S.L."/>
            <person name="Kruys A."/>
            <person name="Hutchinson M.I."/>
            <person name="Powell A.J."/>
            <person name="Barry K."/>
            <person name="Miller A.N."/>
            <person name="Grigoriev I.V."/>
            <person name="Debuchy R."/>
            <person name="Gladieux P."/>
            <person name="Thoren M.H."/>
            <person name="Johannesson H."/>
        </authorList>
    </citation>
    <scope>NUCLEOTIDE SEQUENCE</scope>
    <source>
        <strain evidence="6">CBS 103.79</strain>
    </source>
</reference>
<evidence type="ECO:0000256" key="4">
    <source>
        <dbReference type="ARBA" id="ARBA00022833"/>
    </source>
</evidence>
<evidence type="ECO:0000313" key="6">
    <source>
        <dbReference type="EMBL" id="KAK3902886.1"/>
    </source>
</evidence>
<evidence type="ECO:0000313" key="7">
    <source>
        <dbReference type="Proteomes" id="UP001303889"/>
    </source>
</evidence>
<dbReference type="EMBL" id="MU855481">
    <property type="protein sequence ID" value="KAK3902886.1"/>
    <property type="molecule type" value="Genomic_DNA"/>
</dbReference>
<evidence type="ECO:0000256" key="1">
    <source>
        <dbReference type="ARBA" id="ARBA00022723"/>
    </source>
</evidence>
<sequence length="299" mass="33545">MPIPAAPTAPQTTTRECAICLDEFDRGVGPICHNRHAWCGQCVRDSVMAAVNNVSDGSCMPPRCCGDAVLPTEAELWSADEHPVLRLLDEGGRAAWKEAVRRWRAVADVRGMYVDRSVVRTAMNSRGQNLFQFCQMCHRLVMRSQGCNHMTCLCGHHFCILCAGEWPTVPWEHDREPPPLCHPFFGQDDKHVLRIPDAVQAHLDAEEEKPPPALADDAAQGTLCGHDKDMLYTLRLRRELNTEELGRARCEVCGHTFRAFLLQCKGCSTLMCLSCRDTLWTGWQEQQALKDKFGSLSLE</sequence>
<feature type="domain" description="IBR" evidence="5">
    <location>
        <begin position="128"/>
        <end position="166"/>
    </location>
</feature>
<keyword evidence="3" id="KW-0833">Ubl conjugation pathway</keyword>
<protein>
    <recommendedName>
        <fullName evidence="5">IBR domain-containing protein</fullName>
    </recommendedName>
</protein>
<dbReference type="Pfam" id="PF01485">
    <property type="entry name" value="IBR"/>
    <property type="match status" value="1"/>
</dbReference>
<dbReference type="PROSITE" id="PS00518">
    <property type="entry name" value="ZF_RING_1"/>
    <property type="match status" value="1"/>
</dbReference>
<dbReference type="InterPro" id="IPR017907">
    <property type="entry name" value="Znf_RING_CS"/>
</dbReference>
<dbReference type="GO" id="GO:0008270">
    <property type="term" value="F:zinc ion binding"/>
    <property type="evidence" value="ECO:0007669"/>
    <property type="project" value="UniProtKB-KW"/>
</dbReference>
<accession>A0AAN6RUT3</accession>
<dbReference type="Gene3D" id="1.20.120.1750">
    <property type="match status" value="1"/>
</dbReference>
<dbReference type="AlphaFoldDB" id="A0AAN6RUT3"/>
<keyword evidence="1" id="KW-0479">Metal-binding</keyword>
<evidence type="ECO:0000256" key="3">
    <source>
        <dbReference type="ARBA" id="ARBA00022786"/>
    </source>
</evidence>
<gene>
    <name evidence="6" type="ORF">C8A05DRAFT_15113</name>
</gene>
<keyword evidence="2" id="KW-0863">Zinc-finger</keyword>
<name>A0AAN6RUT3_9PEZI</name>
<keyword evidence="7" id="KW-1185">Reference proteome</keyword>